<feature type="compositionally biased region" description="Basic and acidic residues" evidence="1">
    <location>
        <begin position="305"/>
        <end position="323"/>
    </location>
</feature>
<feature type="compositionally biased region" description="Low complexity" evidence="1">
    <location>
        <begin position="49"/>
        <end position="59"/>
    </location>
</feature>
<evidence type="ECO:0000313" key="4">
    <source>
        <dbReference type="Proteomes" id="UP000183567"/>
    </source>
</evidence>
<keyword evidence="2" id="KW-0812">Transmembrane</keyword>
<feature type="compositionally biased region" description="Pro residues" evidence="1">
    <location>
        <begin position="125"/>
        <end position="134"/>
    </location>
</feature>
<feature type="compositionally biased region" description="Polar residues" evidence="1">
    <location>
        <begin position="181"/>
        <end position="192"/>
    </location>
</feature>
<name>A0A1J8R134_9AGAM</name>
<keyword evidence="2" id="KW-1133">Transmembrane helix</keyword>
<proteinExistence type="predicted"/>
<feature type="region of interest" description="Disordered" evidence="1">
    <location>
        <begin position="173"/>
        <end position="200"/>
    </location>
</feature>
<evidence type="ECO:0000256" key="2">
    <source>
        <dbReference type="SAM" id="Phobius"/>
    </source>
</evidence>
<dbReference type="OrthoDB" id="3251367at2759"/>
<feature type="compositionally biased region" description="Low complexity" evidence="1">
    <location>
        <begin position="109"/>
        <end position="124"/>
    </location>
</feature>
<feature type="transmembrane region" description="Helical" evidence="2">
    <location>
        <begin position="565"/>
        <end position="587"/>
    </location>
</feature>
<organism evidence="3 4">
    <name type="scientific">Rhizopogon vesiculosus</name>
    <dbReference type="NCBI Taxonomy" id="180088"/>
    <lineage>
        <taxon>Eukaryota</taxon>
        <taxon>Fungi</taxon>
        <taxon>Dikarya</taxon>
        <taxon>Basidiomycota</taxon>
        <taxon>Agaricomycotina</taxon>
        <taxon>Agaricomycetes</taxon>
        <taxon>Agaricomycetidae</taxon>
        <taxon>Boletales</taxon>
        <taxon>Suillineae</taxon>
        <taxon>Rhizopogonaceae</taxon>
        <taxon>Rhizopogon</taxon>
    </lineage>
</organism>
<dbReference type="Proteomes" id="UP000183567">
    <property type="component" value="Unassembled WGS sequence"/>
</dbReference>
<feature type="compositionally biased region" description="Basic and acidic residues" evidence="1">
    <location>
        <begin position="15"/>
        <end position="32"/>
    </location>
</feature>
<protein>
    <submittedName>
        <fullName evidence="3">Uncharacterized protein</fullName>
    </submittedName>
</protein>
<feature type="compositionally biased region" description="Low complexity" evidence="1">
    <location>
        <begin position="82"/>
        <end position="97"/>
    </location>
</feature>
<evidence type="ECO:0000256" key="1">
    <source>
        <dbReference type="SAM" id="MobiDB-lite"/>
    </source>
</evidence>
<feature type="compositionally biased region" description="Basic and acidic residues" evidence="1">
    <location>
        <begin position="368"/>
        <end position="377"/>
    </location>
</feature>
<feature type="region of interest" description="Disordered" evidence="1">
    <location>
        <begin position="219"/>
        <end position="328"/>
    </location>
</feature>
<feature type="compositionally biased region" description="Polar residues" evidence="1">
    <location>
        <begin position="249"/>
        <end position="279"/>
    </location>
</feature>
<reference evidence="3 4" key="1">
    <citation type="submission" date="2016-03" db="EMBL/GenBank/DDBJ databases">
        <title>Comparative genomics of the ectomycorrhizal sister species Rhizopogon vinicolor and Rhizopogon vesiculosus (Basidiomycota: Boletales) reveals a divergence of the mating type B locus.</title>
        <authorList>
            <person name="Mujic A.B."/>
            <person name="Kuo A."/>
            <person name="Tritt A."/>
            <person name="Lipzen A."/>
            <person name="Chen C."/>
            <person name="Johnson J."/>
            <person name="Sharma A."/>
            <person name="Barry K."/>
            <person name="Grigoriev I.V."/>
            <person name="Spatafora J.W."/>
        </authorList>
    </citation>
    <scope>NUCLEOTIDE SEQUENCE [LARGE SCALE GENOMIC DNA]</scope>
    <source>
        <strain evidence="3 4">AM-OR11-056</strain>
    </source>
</reference>
<sequence>MFRFMGSEFNGKGKQRQESADEQLEVHVETEIHSTPPDMENQSSQTVGSTSSLPTTPSSVKRPLPPGLRVPTHPYPWHHHTPASSSQSSLDSPVTPSHVSWLGGGAGGSSTSRAASSSAPNLQPNFPPPPPTAPPANVSSRARPLHPSKSSHSLRLPEYFGQLSPIVEQDYMSPEKRPVSLPSSQEGSGSTGTMLTPITPSMITPTSTITMHEMFARTTPTPTTPIAPPQFARRREDELTGDSPRPSPIYSTFLSRPLNRSISMSSTRTHHSGNSSSATPPVIPPLDLRPQFPGPLPPDSIFTRDIADDGLGSHDDESTRRESFVTALSAGAPRESRYSAMLLDLDHEPLDEESEDLLFDQPAGSSQDPHEYEHDTPRPPPAARTHSPIRPESRSSTYSPSYPFPHPHRDVDHDAGVYVPSLRTLESVRSSSSSFIDRHFAGSEPYLSSRTECSSARHASEKWAKQTEKSDTARTLFWLGFIAPWCWLIGGWLVKAKKNDRSRGMLPLWTGKSTRYDDSFKMQPLQHGYPFVAPSVQSLMPPLYSRAAHPRGPFLRARSPWIRRCRIAACVSGIIIMLLFIAALVAVGRSNRFDS</sequence>
<comment type="caution">
    <text evidence="3">The sequence shown here is derived from an EMBL/GenBank/DDBJ whole genome shotgun (WGS) entry which is preliminary data.</text>
</comment>
<gene>
    <name evidence="3" type="ORF">AZE42_01201</name>
</gene>
<feature type="region of interest" description="Disordered" evidence="1">
    <location>
        <begin position="359"/>
        <end position="406"/>
    </location>
</feature>
<dbReference type="STRING" id="180088.A0A1J8R134"/>
<accession>A0A1J8R134</accession>
<evidence type="ECO:0000313" key="3">
    <source>
        <dbReference type="EMBL" id="OJA17612.1"/>
    </source>
</evidence>
<feature type="transmembrane region" description="Helical" evidence="2">
    <location>
        <begin position="476"/>
        <end position="494"/>
    </location>
</feature>
<dbReference type="AlphaFoldDB" id="A0A1J8R134"/>
<feature type="region of interest" description="Disordered" evidence="1">
    <location>
        <begin position="1"/>
        <end position="157"/>
    </location>
</feature>
<keyword evidence="4" id="KW-1185">Reference proteome</keyword>
<keyword evidence="2" id="KW-0472">Membrane</keyword>
<dbReference type="EMBL" id="LVVM01001906">
    <property type="protein sequence ID" value="OJA17612.1"/>
    <property type="molecule type" value="Genomic_DNA"/>
</dbReference>